<reference evidence="2 3" key="1">
    <citation type="submission" date="2015-09" db="EMBL/GenBank/DDBJ databases">
        <title>Draft genome sequence of Alicyclobacillus ferrooxydans DSM 22381.</title>
        <authorList>
            <person name="Hemp J."/>
        </authorList>
    </citation>
    <scope>NUCLEOTIDE SEQUENCE [LARGE SCALE GENOMIC DNA]</scope>
    <source>
        <strain evidence="2 3">TC-34</strain>
    </source>
</reference>
<dbReference type="PATRIC" id="fig|471514.4.peg.4360"/>
<proteinExistence type="predicted"/>
<dbReference type="STRING" id="471514.AN477_12300"/>
<dbReference type="Proteomes" id="UP000050482">
    <property type="component" value="Unassembled WGS sequence"/>
</dbReference>
<evidence type="ECO:0000259" key="1">
    <source>
        <dbReference type="PROSITE" id="PS51832"/>
    </source>
</evidence>
<dbReference type="InterPro" id="IPR003607">
    <property type="entry name" value="HD/PDEase_dom"/>
</dbReference>
<dbReference type="InterPro" id="IPR037522">
    <property type="entry name" value="HD_GYP_dom"/>
</dbReference>
<protein>
    <recommendedName>
        <fullName evidence="1">HD-GYP domain-containing protein</fullName>
    </recommendedName>
</protein>
<dbReference type="EMBL" id="LJCO01000050">
    <property type="protein sequence ID" value="KPV43460.1"/>
    <property type="molecule type" value="Genomic_DNA"/>
</dbReference>
<organism evidence="2 3">
    <name type="scientific">Alicyclobacillus ferrooxydans</name>
    <dbReference type="NCBI Taxonomy" id="471514"/>
    <lineage>
        <taxon>Bacteria</taxon>
        <taxon>Bacillati</taxon>
        <taxon>Bacillota</taxon>
        <taxon>Bacilli</taxon>
        <taxon>Bacillales</taxon>
        <taxon>Alicyclobacillaceae</taxon>
        <taxon>Alicyclobacillus</taxon>
    </lineage>
</organism>
<dbReference type="PANTHER" id="PTHR43155:SF2">
    <property type="entry name" value="CYCLIC DI-GMP PHOSPHODIESTERASE PA4108"/>
    <property type="match status" value="1"/>
</dbReference>
<feature type="domain" description="HD-GYP" evidence="1">
    <location>
        <begin position="112"/>
        <end position="308"/>
    </location>
</feature>
<gene>
    <name evidence="2" type="ORF">AN477_12300</name>
</gene>
<dbReference type="CDD" id="cd00077">
    <property type="entry name" value="HDc"/>
    <property type="match status" value="1"/>
</dbReference>
<name>A0A0P9EK69_9BACL</name>
<keyword evidence="3" id="KW-1185">Reference proteome</keyword>
<dbReference type="PROSITE" id="PS51832">
    <property type="entry name" value="HD_GYP"/>
    <property type="match status" value="1"/>
</dbReference>
<dbReference type="AlphaFoldDB" id="A0A0P9EK69"/>
<evidence type="ECO:0000313" key="2">
    <source>
        <dbReference type="EMBL" id="KPV43460.1"/>
    </source>
</evidence>
<dbReference type="SUPFAM" id="SSF109604">
    <property type="entry name" value="HD-domain/PDEase-like"/>
    <property type="match status" value="1"/>
</dbReference>
<dbReference type="SMART" id="SM00471">
    <property type="entry name" value="HDc"/>
    <property type="match status" value="1"/>
</dbReference>
<dbReference type="Gene3D" id="1.10.3210.10">
    <property type="entry name" value="Hypothetical protein af1432"/>
    <property type="match status" value="1"/>
</dbReference>
<accession>A0A0P9EK69</accession>
<evidence type="ECO:0000313" key="3">
    <source>
        <dbReference type="Proteomes" id="UP000050482"/>
    </source>
</evidence>
<sequence length="360" mass="39784">MRWVSLRTVTPGRILAQHVLDERGRILLARGMKLSDNILDKLQRLGVGAVCVEDPLTDDLRGREFVDPEIRQRLLEVTYMMLNELASGTYSGVVRPPRVRRRLQPLIQEVIAQLRARGEAGEHFGTVYLSDGELYHHSVNVALFAIGVAIGMGLSETDMVDLGVGALLHDVGKLKIPQKILKKPGRLTDDEFAHMKLHTSYGYQVLRESADLQDSSSQIALLHHERFDGTGYPTGLARDNIPLHSRITGLVDVYEALTANRIYRPANLPHDALEFLLGGGGTQFDATVVQAFVRTISVYPIGMTLVLSNGCKAVVIGSPELQTQRPRVRVIEDERGQPVCSPLEIDLAKDLTTQIVACES</sequence>
<comment type="caution">
    <text evidence="2">The sequence shown here is derived from an EMBL/GenBank/DDBJ whole genome shotgun (WGS) entry which is preliminary data.</text>
</comment>
<dbReference type="OrthoDB" id="9759601at2"/>
<dbReference type="PANTHER" id="PTHR43155">
    <property type="entry name" value="CYCLIC DI-GMP PHOSPHODIESTERASE PA4108-RELATED"/>
    <property type="match status" value="1"/>
</dbReference>
<dbReference type="Pfam" id="PF13487">
    <property type="entry name" value="HD_5"/>
    <property type="match status" value="1"/>
</dbReference>